<dbReference type="EMBL" id="CAJVCH010093501">
    <property type="protein sequence ID" value="CAG7722906.1"/>
    <property type="molecule type" value="Genomic_DNA"/>
</dbReference>
<evidence type="ECO:0000313" key="3">
    <source>
        <dbReference type="Proteomes" id="UP000708208"/>
    </source>
</evidence>
<feature type="compositionally biased region" description="Basic and acidic residues" evidence="1">
    <location>
        <begin position="164"/>
        <end position="175"/>
    </location>
</feature>
<feature type="non-terminal residue" evidence="2">
    <location>
        <position position="192"/>
    </location>
</feature>
<gene>
    <name evidence="2" type="ORF">AFUS01_LOCUS12016</name>
</gene>
<evidence type="ECO:0000313" key="2">
    <source>
        <dbReference type="EMBL" id="CAG7722906.1"/>
    </source>
</evidence>
<name>A0A8J2JMH6_9HEXA</name>
<evidence type="ECO:0000256" key="1">
    <source>
        <dbReference type="SAM" id="MobiDB-lite"/>
    </source>
</evidence>
<feature type="region of interest" description="Disordered" evidence="1">
    <location>
        <begin position="163"/>
        <end position="192"/>
    </location>
</feature>
<keyword evidence="3" id="KW-1185">Reference proteome</keyword>
<dbReference type="Proteomes" id="UP000708208">
    <property type="component" value="Unassembled WGS sequence"/>
</dbReference>
<sequence length="192" mass="22282">AIQCSHFLDIYKVPKYDGELHNEVLWGKHAADWDFSIAPPTPLRPWQIDLEEGRRSVGVAKTPNSGDMEPDDEDHQIVQEEPTDSNTLTRKERRKLGVLRKRKSVAGKKKEKDRHCEKIAQKIIDILTHLVNKDEAVTFNYDNIGSAVLEDKINQKSYKRWPRNKKDTMQRERVHNFHSSSSQDIDKLIEDA</sequence>
<reference evidence="2" key="1">
    <citation type="submission" date="2021-06" db="EMBL/GenBank/DDBJ databases">
        <authorList>
            <person name="Hodson N. C."/>
            <person name="Mongue J. A."/>
            <person name="Jaron S. K."/>
        </authorList>
    </citation>
    <scope>NUCLEOTIDE SEQUENCE</scope>
</reference>
<accession>A0A8J2JMH6</accession>
<proteinExistence type="predicted"/>
<feature type="non-terminal residue" evidence="2">
    <location>
        <position position="1"/>
    </location>
</feature>
<organism evidence="2 3">
    <name type="scientific">Allacma fusca</name>
    <dbReference type="NCBI Taxonomy" id="39272"/>
    <lineage>
        <taxon>Eukaryota</taxon>
        <taxon>Metazoa</taxon>
        <taxon>Ecdysozoa</taxon>
        <taxon>Arthropoda</taxon>
        <taxon>Hexapoda</taxon>
        <taxon>Collembola</taxon>
        <taxon>Symphypleona</taxon>
        <taxon>Sminthuridae</taxon>
        <taxon>Allacma</taxon>
    </lineage>
</organism>
<protein>
    <submittedName>
        <fullName evidence="2">Uncharacterized protein</fullName>
    </submittedName>
</protein>
<dbReference type="AlphaFoldDB" id="A0A8J2JMH6"/>
<comment type="caution">
    <text evidence="2">The sequence shown here is derived from an EMBL/GenBank/DDBJ whole genome shotgun (WGS) entry which is preliminary data.</text>
</comment>